<dbReference type="InterPro" id="IPR034660">
    <property type="entry name" value="DinB/YfiT-like"/>
</dbReference>
<evidence type="ECO:0000313" key="1">
    <source>
        <dbReference type="EMBL" id="MDR7362252.1"/>
    </source>
</evidence>
<dbReference type="EMBL" id="JAVDYG010000001">
    <property type="protein sequence ID" value="MDR7362252.1"/>
    <property type="molecule type" value="Genomic_DNA"/>
</dbReference>
<gene>
    <name evidence="1" type="ORF">J2S63_001805</name>
</gene>
<reference evidence="1 2" key="1">
    <citation type="submission" date="2023-07" db="EMBL/GenBank/DDBJ databases">
        <title>Sequencing the genomes of 1000 actinobacteria strains.</title>
        <authorList>
            <person name="Klenk H.-P."/>
        </authorList>
    </citation>
    <scope>NUCLEOTIDE SEQUENCE [LARGE SCALE GENOMIC DNA]</scope>
    <source>
        <strain evidence="1 2">DSM 19426</strain>
    </source>
</reference>
<organism evidence="1 2">
    <name type="scientific">Nocardioides marmoribigeumensis</name>
    <dbReference type="NCBI Taxonomy" id="433649"/>
    <lineage>
        <taxon>Bacteria</taxon>
        <taxon>Bacillati</taxon>
        <taxon>Actinomycetota</taxon>
        <taxon>Actinomycetes</taxon>
        <taxon>Propionibacteriales</taxon>
        <taxon>Nocardioidaceae</taxon>
        <taxon>Nocardioides</taxon>
    </lineage>
</organism>
<keyword evidence="2" id="KW-1185">Reference proteome</keyword>
<sequence length="194" mass="21481">MSDWPEDPADRHRVATELFARRVRGVEDWSADAPPDGWDARAVVHHLLEWLPGLLSSSLGVDLTPESPDDDGLAAAWDRRGAEVQRLLDDPAEAGRPYTSEMFGEMTLADVVDRFYTNDVVMHTWDLARATGQDDRLPRTFCEQSLAGMEPMADVLSASGQFGQRVPVPEGADVQDRLIGLIGRDPAWSPRSRS</sequence>
<proteinExistence type="predicted"/>
<dbReference type="RefSeq" id="WP_310301490.1">
    <property type="nucleotide sequence ID" value="NZ_BAAAPS010000008.1"/>
</dbReference>
<dbReference type="NCBIfam" id="TIGR03086">
    <property type="entry name" value="TIGR03086 family metal-binding protein"/>
    <property type="match status" value="1"/>
</dbReference>
<dbReference type="SUPFAM" id="SSF109854">
    <property type="entry name" value="DinB/YfiT-like putative metalloenzymes"/>
    <property type="match status" value="1"/>
</dbReference>
<protein>
    <submittedName>
        <fullName evidence="1">Uncharacterized protein (TIGR03086 family)</fullName>
    </submittedName>
</protein>
<evidence type="ECO:0000313" key="2">
    <source>
        <dbReference type="Proteomes" id="UP001183648"/>
    </source>
</evidence>
<dbReference type="Proteomes" id="UP001183648">
    <property type="component" value="Unassembled WGS sequence"/>
</dbReference>
<comment type="caution">
    <text evidence="1">The sequence shown here is derived from an EMBL/GenBank/DDBJ whole genome shotgun (WGS) entry which is preliminary data.</text>
</comment>
<name>A0ABU2BUE5_9ACTN</name>
<dbReference type="InterPro" id="IPR017520">
    <property type="entry name" value="CHP03086"/>
</dbReference>
<accession>A0ABU2BUE5</accession>